<evidence type="ECO:0000256" key="2">
    <source>
        <dbReference type="ARBA" id="ARBA00022679"/>
    </source>
</evidence>
<evidence type="ECO:0000313" key="5">
    <source>
        <dbReference type="Proteomes" id="UP001302486"/>
    </source>
</evidence>
<evidence type="ECO:0000313" key="4">
    <source>
        <dbReference type="EMBL" id="WOD43420.1"/>
    </source>
</evidence>
<dbReference type="RefSeq" id="WP_316983105.1">
    <property type="nucleotide sequence ID" value="NZ_CP136521.1"/>
</dbReference>
<evidence type="ECO:0000256" key="1">
    <source>
        <dbReference type="ARBA" id="ARBA00022676"/>
    </source>
</evidence>
<name>A0AA97ENQ7_9FLAO</name>
<keyword evidence="5" id="KW-1185">Reference proteome</keyword>
<dbReference type="PANTHER" id="PTHR22916">
    <property type="entry name" value="GLYCOSYLTRANSFERASE"/>
    <property type="match status" value="1"/>
</dbReference>
<dbReference type="Gene3D" id="3.90.550.10">
    <property type="entry name" value="Spore Coat Polysaccharide Biosynthesis Protein SpsA, Chain A"/>
    <property type="match status" value="1"/>
</dbReference>
<gene>
    <name evidence="4" type="ORF">RNZ46_15635</name>
</gene>
<keyword evidence="2 4" id="KW-0808">Transferase</keyword>
<accession>A0AA97ENQ7</accession>
<dbReference type="PANTHER" id="PTHR22916:SF51">
    <property type="entry name" value="GLYCOSYLTRANSFERASE EPSH-RELATED"/>
    <property type="match status" value="1"/>
</dbReference>
<dbReference type="EC" id="2.4.-.-" evidence="4"/>
<reference evidence="5" key="1">
    <citation type="submission" date="2024-06" db="EMBL/GenBank/DDBJ databases">
        <title>Hwangdonia haimaensis gen. nov., sp. nov., a member of the family Flavobacteriaceae isolated from the haima cold seep.</title>
        <authorList>
            <person name="Li J."/>
        </authorList>
    </citation>
    <scope>NUCLEOTIDE SEQUENCE [LARGE SCALE GENOMIC DNA]</scope>
    <source>
        <strain evidence="5">SCSIO 19198</strain>
    </source>
</reference>
<proteinExistence type="predicted"/>
<dbReference type="InterPro" id="IPR029044">
    <property type="entry name" value="Nucleotide-diphossugar_trans"/>
</dbReference>
<dbReference type="InterPro" id="IPR001173">
    <property type="entry name" value="Glyco_trans_2-like"/>
</dbReference>
<keyword evidence="1 4" id="KW-0328">Glycosyltransferase</keyword>
<dbReference type="KEGG" id="hws:RNZ46_15635"/>
<dbReference type="EMBL" id="CP136521">
    <property type="protein sequence ID" value="WOD43420.1"/>
    <property type="molecule type" value="Genomic_DNA"/>
</dbReference>
<organism evidence="4 5">
    <name type="scientific">Hwangdonia lutea</name>
    <dbReference type="NCBI Taxonomy" id="3075823"/>
    <lineage>
        <taxon>Bacteria</taxon>
        <taxon>Pseudomonadati</taxon>
        <taxon>Bacteroidota</taxon>
        <taxon>Flavobacteriia</taxon>
        <taxon>Flavobacteriales</taxon>
        <taxon>Flavobacteriaceae</taxon>
        <taxon>Hwangdonia</taxon>
    </lineage>
</organism>
<dbReference type="SUPFAM" id="SSF53448">
    <property type="entry name" value="Nucleotide-diphospho-sugar transferases"/>
    <property type="match status" value="1"/>
</dbReference>
<protein>
    <submittedName>
        <fullName evidence="4">Glycosyltransferase</fullName>
        <ecNumber evidence="4">2.4.-.-</ecNumber>
    </submittedName>
</protein>
<feature type="domain" description="Glycosyltransferase 2-like" evidence="3">
    <location>
        <begin position="4"/>
        <end position="132"/>
    </location>
</feature>
<dbReference type="Pfam" id="PF00535">
    <property type="entry name" value="Glycos_transf_2"/>
    <property type="match status" value="1"/>
</dbReference>
<dbReference type="AlphaFoldDB" id="A0AA97ENQ7"/>
<dbReference type="Proteomes" id="UP001302486">
    <property type="component" value="Chromosome"/>
</dbReference>
<dbReference type="GO" id="GO:0016758">
    <property type="term" value="F:hexosyltransferase activity"/>
    <property type="evidence" value="ECO:0007669"/>
    <property type="project" value="UniProtKB-ARBA"/>
</dbReference>
<sequence>MKLSIVVPFYNAEDHLERCLTSLTNQNLSKSDCEIILINDGSTDNGITIAEQFRNKHINIYVHCQKNKGLGASRNIGIQLAKGDYIYFIDADDYLAFNTLSIPLEYLEKNNLDILGFSTLITDKLDLFSYQQEPIENIEVITGNDFLVKHKNNRLEAWWYILKREFLLETNLKFEEGKFMEDAVFSIKIFLEANRIMFLPITIHRYVKSPHSIMNNEDQKHLKKVVADYISLAYRFNTLINEISKKEIKNTDAIIKNIKFKSTVSIYFMFFKLIRLNISIPKIYKILRDLEKINVYPLTNFIGEVYNHPKIKVTAYVFNHKYLFFLCLYPLRIMHSLKLIKLY</sequence>
<evidence type="ECO:0000259" key="3">
    <source>
        <dbReference type="Pfam" id="PF00535"/>
    </source>
</evidence>
<dbReference type="CDD" id="cd00761">
    <property type="entry name" value="Glyco_tranf_GTA_type"/>
    <property type="match status" value="1"/>
</dbReference>